<feature type="domain" description="Calcineurin-like phosphoesterase" evidence="3">
    <location>
        <begin position="1"/>
        <end position="152"/>
    </location>
</feature>
<gene>
    <name evidence="4" type="ORF">KHA93_15600</name>
</gene>
<evidence type="ECO:0000256" key="1">
    <source>
        <dbReference type="ARBA" id="ARBA00008950"/>
    </source>
</evidence>
<dbReference type="AlphaFoldDB" id="A0A942YL39"/>
<name>A0A942YL39_9BACI</name>
<comment type="similarity">
    <text evidence="1 2">Belongs to the metallophosphoesterase superfamily. YfcE family.</text>
</comment>
<evidence type="ECO:0000259" key="3">
    <source>
        <dbReference type="Pfam" id="PF12850"/>
    </source>
</evidence>
<dbReference type="InterPro" id="IPR024654">
    <property type="entry name" value="Calcineurin-like_PHP_lpxH"/>
</dbReference>
<dbReference type="Gene3D" id="3.60.21.10">
    <property type="match status" value="1"/>
</dbReference>
<evidence type="ECO:0000313" key="4">
    <source>
        <dbReference type="EMBL" id="MBS4201063.1"/>
    </source>
</evidence>
<reference evidence="4 5" key="1">
    <citation type="submission" date="2021-05" db="EMBL/GenBank/DDBJ databases">
        <title>Novel Bacillus species.</title>
        <authorList>
            <person name="Liu G."/>
        </authorList>
    </citation>
    <scope>NUCLEOTIDE SEQUENCE [LARGE SCALE GENOMIC DNA]</scope>
    <source>
        <strain evidence="4 5">FJAT-49732</strain>
    </source>
</reference>
<dbReference type="EC" id="3.1.4.-" evidence="2"/>
<comment type="caution">
    <text evidence="4">The sequence shown here is derived from an EMBL/GenBank/DDBJ whole genome shotgun (WGS) entry which is preliminary data.</text>
</comment>
<accession>A0A942YL39</accession>
<sequence>MKIVIIADTHMPKMAKKLPSRLVDEFKNTDLILHAGDWQTFEVYEKLREYAPVEGVAGNIDGEDLQSFFGKKKILKIGSYTIGLTHGDGKGKTTERRALDMFKDEQINLLIFGHSHIPLIKKVGNMTLFNPGSPTDKRRQKQFSFGVLSITKEIALEHVFFDDKA</sequence>
<keyword evidence="5" id="KW-1185">Reference proteome</keyword>
<dbReference type="InterPro" id="IPR000979">
    <property type="entry name" value="Phosphodiesterase_MJ0936/Vps29"/>
</dbReference>
<organism evidence="4 5">
    <name type="scientific">Lederbergia citrisecunda</name>
    <dbReference type="NCBI Taxonomy" id="2833583"/>
    <lineage>
        <taxon>Bacteria</taxon>
        <taxon>Bacillati</taxon>
        <taxon>Bacillota</taxon>
        <taxon>Bacilli</taxon>
        <taxon>Bacillales</taxon>
        <taxon>Bacillaceae</taxon>
        <taxon>Lederbergia</taxon>
    </lineage>
</organism>
<comment type="cofactor">
    <cofactor evidence="2">
        <name>a divalent metal cation</name>
        <dbReference type="ChEBI" id="CHEBI:60240"/>
    </cofactor>
</comment>
<protein>
    <recommendedName>
        <fullName evidence="2">Phosphoesterase</fullName>
        <ecNumber evidence="2">3.1.4.-</ecNumber>
    </recommendedName>
</protein>
<evidence type="ECO:0000313" key="5">
    <source>
        <dbReference type="Proteomes" id="UP000682713"/>
    </source>
</evidence>
<dbReference type="Proteomes" id="UP000682713">
    <property type="component" value="Unassembled WGS sequence"/>
</dbReference>
<dbReference type="NCBIfam" id="TIGR00040">
    <property type="entry name" value="yfcE"/>
    <property type="match status" value="1"/>
</dbReference>
<dbReference type="InterPro" id="IPR029052">
    <property type="entry name" value="Metallo-depent_PP-like"/>
</dbReference>
<keyword evidence="2" id="KW-0479">Metal-binding</keyword>
<evidence type="ECO:0000256" key="2">
    <source>
        <dbReference type="RuleBase" id="RU362039"/>
    </source>
</evidence>
<dbReference type="Pfam" id="PF12850">
    <property type="entry name" value="Metallophos_2"/>
    <property type="match status" value="1"/>
</dbReference>
<proteinExistence type="inferred from homology"/>
<dbReference type="RefSeq" id="WP_213111582.1">
    <property type="nucleotide sequence ID" value="NZ_JAGYPJ010000001.1"/>
</dbReference>
<dbReference type="GO" id="GO:0046872">
    <property type="term" value="F:metal ion binding"/>
    <property type="evidence" value="ECO:0007669"/>
    <property type="project" value="UniProtKB-KW"/>
</dbReference>
<dbReference type="EMBL" id="JAGYPJ010000001">
    <property type="protein sequence ID" value="MBS4201063.1"/>
    <property type="molecule type" value="Genomic_DNA"/>
</dbReference>
<dbReference type="SUPFAM" id="SSF56300">
    <property type="entry name" value="Metallo-dependent phosphatases"/>
    <property type="match status" value="1"/>
</dbReference>
<dbReference type="GO" id="GO:0016787">
    <property type="term" value="F:hydrolase activity"/>
    <property type="evidence" value="ECO:0007669"/>
    <property type="project" value="UniProtKB-UniRule"/>
</dbReference>
<dbReference type="PANTHER" id="PTHR11124">
    <property type="entry name" value="VACUOLAR SORTING PROTEIN VPS29"/>
    <property type="match status" value="1"/>
</dbReference>